<organism evidence="6 7">
    <name type="scientific">Pseudoalteromonas ulvae</name>
    <dbReference type="NCBI Taxonomy" id="107327"/>
    <lineage>
        <taxon>Bacteria</taxon>
        <taxon>Pseudomonadati</taxon>
        <taxon>Pseudomonadota</taxon>
        <taxon>Gammaproteobacteria</taxon>
        <taxon>Alteromonadales</taxon>
        <taxon>Pseudoalteromonadaceae</taxon>
        <taxon>Pseudoalteromonas</taxon>
    </lineage>
</organism>
<dbReference type="InterPro" id="IPR012289">
    <property type="entry name" value="Lytic_TGlycosylase_superhlx_L"/>
</dbReference>
<gene>
    <name evidence="6" type="ORF">B1199_19575</name>
</gene>
<comment type="caution">
    <text evidence="6">The sequence shown here is derived from an EMBL/GenBank/DDBJ whole genome shotgun (WGS) entry which is preliminary data.</text>
</comment>
<dbReference type="Proteomes" id="UP000194841">
    <property type="component" value="Unassembled WGS sequence"/>
</dbReference>
<dbReference type="CDD" id="cd13401">
    <property type="entry name" value="Slt70-like"/>
    <property type="match status" value="1"/>
</dbReference>
<comment type="similarity">
    <text evidence="1">Belongs to the transglycosylase Slt family.</text>
</comment>
<dbReference type="PANTHER" id="PTHR37423">
    <property type="entry name" value="SOLUBLE LYTIC MUREIN TRANSGLYCOSYLASE-RELATED"/>
    <property type="match status" value="1"/>
</dbReference>
<evidence type="ECO:0000256" key="2">
    <source>
        <dbReference type="ARBA" id="ARBA00022729"/>
    </source>
</evidence>
<proteinExistence type="inferred from homology"/>
<dbReference type="Gene3D" id="1.10.530.10">
    <property type="match status" value="1"/>
</dbReference>
<keyword evidence="7" id="KW-1185">Reference proteome</keyword>
<dbReference type="GO" id="GO:0000270">
    <property type="term" value="P:peptidoglycan metabolic process"/>
    <property type="evidence" value="ECO:0007669"/>
    <property type="project" value="InterPro"/>
</dbReference>
<dbReference type="Gene3D" id="1.25.20.10">
    <property type="entry name" value="Bacterial muramidases"/>
    <property type="match status" value="1"/>
</dbReference>
<sequence>MAFFQRGLRLAVLCSSFITGTALSASTIHDDFIAAEKVAKSGNKKRYQQTLSELEHPLKPYVEMAYLEKYPYLNNEPDIKRFLDVYEGTPLSWKVRESWLENLARLNKKAKFIEYFKDTSNSELTCLNLRYQLDLGAPSAAVLKQVTPLWVVEKSQPKACDSLFRKWQKQGYLTPERVWQRLTLVAQKGQHSLIPYLKTQLPKQEQYLADLYYAVRKDPSAAAGLYRFKQYTVKESEIVVYGLKRLIWRDPDLALRAWDKHLEKMPFSEAQKESVYYSFALSLASKQHKEAKFWLNKVPKDQHDKSLKQWQLTNLLQQSDWPGIVAYFIDKELDNSQQYWLAYALKEQGKEAESEAMFQALAQKRDYYGFLAAARLQLPVSLQEQPIVVDDAVKQSVAQAPGYLRAKAFFELERFTSARREWNYLVNTSTEEEKLAAALLAHEMDWHDSVIITLAQIERYHHLDLRFPLAYESLFERYSKRSNIDVSWSYAIARRESSFSPTASSSAGAYGLMQLLPSTASYINKGSISRRKLYDPKLNIRLGTNYLKYLKRKAKGNEVVATASYNAGYHRVAKWLPKEGVDFDLWVEGIPYRETRDYVKNVYAYRQVYHTRFGKNENLFTDLVKMKIQK</sequence>
<dbReference type="GO" id="GO:0004553">
    <property type="term" value="F:hydrolase activity, hydrolyzing O-glycosyl compounds"/>
    <property type="evidence" value="ECO:0007669"/>
    <property type="project" value="InterPro"/>
</dbReference>
<evidence type="ECO:0000259" key="4">
    <source>
        <dbReference type="Pfam" id="PF01464"/>
    </source>
</evidence>
<dbReference type="PROSITE" id="PS00922">
    <property type="entry name" value="TRANSGLYCOSYLASE"/>
    <property type="match status" value="1"/>
</dbReference>
<dbReference type="InterPro" id="IPR008939">
    <property type="entry name" value="Lytic_TGlycosylase_superhlx_U"/>
</dbReference>
<name>A0A2C9ZZX7_PSEDV</name>
<keyword evidence="2 3" id="KW-0732">Signal</keyword>
<feature type="signal peptide" evidence="3">
    <location>
        <begin position="1"/>
        <end position="24"/>
    </location>
</feature>
<dbReference type="SUPFAM" id="SSF48435">
    <property type="entry name" value="Bacterial muramidases"/>
    <property type="match status" value="1"/>
</dbReference>
<evidence type="ECO:0000256" key="3">
    <source>
        <dbReference type="SAM" id="SignalP"/>
    </source>
</evidence>
<dbReference type="Pfam" id="PF01464">
    <property type="entry name" value="SLT"/>
    <property type="match status" value="1"/>
</dbReference>
<dbReference type="OrthoDB" id="92254at2"/>
<dbReference type="Pfam" id="PF14718">
    <property type="entry name" value="SLT_L"/>
    <property type="match status" value="1"/>
</dbReference>
<dbReference type="GO" id="GO:0008933">
    <property type="term" value="F:peptidoglycan lytic transglycosylase activity"/>
    <property type="evidence" value="ECO:0007669"/>
    <property type="project" value="InterPro"/>
</dbReference>
<dbReference type="GO" id="GO:0016020">
    <property type="term" value="C:membrane"/>
    <property type="evidence" value="ECO:0007669"/>
    <property type="project" value="InterPro"/>
</dbReference>
<dbReference type="InterPro" id="IPR023346">
    <property type="entry name" value="Lysozyme-like_dom_sf"/>
</dbReference>
<dbReference type="InterPro" id="IPR037061">
    <property type="entry name" value="Lytic_TGlycoase_superhlx_L_sf"/>
</dbReference>
<evidence type="ECO:0000259" key="5">
    <source>
        <dbReference type="Pfam" id="PF14718"/>
    </source>
</evidence>
<dbReference type="GO" id="GO:0042597">
    <property type="term" value="C:periplasmic space"/>
    <property type="evidence" value="ECO:0007669"/>
    <property type="project" value="InterPro"/>
</dbReference>
<dbReference type="Gene3D" id="1.10.1240.20">
    <property type="entry name" value="Lytic transglycosylase, superhelical linker domain"/>
    <property type="match status" value="1"/>
</dbReference>
<evidence type="ECO:0000313" key="7">
    <source>
        <dbReference type="Proteomes" id="UP000194841"/>
    </source>
</evidence>
<evidence type="ECO:0000313" key="6">
    <source>
        <dbReference type="EMBL" id="OUL56310.1"/>
    </source>
</evidence>
<feature type="domain" description="Lytic transglycosylase superhelical linker" evidence="5">
    <location>
        <begin position="397"/>
        <end position="462"/>
    </location>
</feature>
<dbReference type="InterPro" id="IPR008258">
    <property type="entry name" value="Transglycosylase_SLT_dom_1"/>
</dbReference>
<dbReference type="RefSeq" id="WP_086745820.1">
    <property type="nucleotide sequence ID" value="NZ_MWPV01000007.1"/>
</dbReference>
<dbReference type="AlphaFoldDB" id="A0A2C9ZZX7"/>
<evidence type="ECO:0000256" key="1">
    <source>
        <dbReference type="ARBA" id="ARBA00007734"/>
    </source>
</evidence>
<feature type="domain" description="Transglycosylase SLT" evidence="4">
    <location>
        <begin position="474"/>
        <end position="578"/>
    </location>
</feature>
<protein>
    <submittedName>
        <fullName evidence="6">Lytic transglycosylase</fullName>
    </submittedName>
</protein>
<reference evidence="6 7" key="1">
    <citation type="submission" date="2017-02" db="EMBL/GenBank/DDBJ databases">
        <title>Pseudoalteromonas ulvae TC14 Genome.</title>
        <authorList>
            <person name="Molmeret M."/>
        </authorList>
    </citation>
    <scope>NUCLEOTIDE SEQUENCE [LARGE SCALE GENOMIC DNA]</scope>
    <source>
        <strain evidence="6">TC14</strain>
    </source>
</reference>
<dbReference type="SUPFAM" id="SSF53955">
    <property type="entry name" value="Lysozyme-like"/>
    <property type="match status" value="1"/>
</dbReference>
<dbReference type="PANTHER" id="PTHR37423:SF5">
    <property type="entry name" value="SOLUBLE LYTIC MUREIN TRANSGLYCOSYLASE"/>
    <property type="match status" value="1"/>
</dbReference>
<dbReference type="InterPro" id="IPR000189">
    <property type="entry name" value="Transglyc_AS"/>
</dbReference>
<dbReference type="EMBL" id="MWPV01000007">
    <property type="protein sequence ID" value="OUL56310.1"/>
    <property type="molecule type" value="Genomic_DNA"/>
</dbReference>
<accession>A0A2C9ZZX7</accession>
<feature type="chain" id="PRO_5012112820" evidence="3">
    <location>
        <begin position="25"/>
        <end position="630"/>
    </location>
</feature>